<name>A0A0M3HVL2_ASCLU</name>
<sequence length="53" mass="5924">MFFINDVHTQMALLSVSQVYSIEVNCVAKRNCASNLTAAVIAEEWAMLFCRPS</sequence>
<evidence type="ECO:0000313" key="2">
    <source>
        <dbReference type="WBParaSite" id="ALUE_0000701801-mRNA-1"/>
    </source>
</evidence>
<organism evidence="1 2">
    <name type="scientific">Ascaris lumbricoides</name>
    <name type="common">Giant roundworm</name>
    <dbReference type="NCBI Taxonomy" id="6252"/>
    <lineage>
        <taxon>Eukaryota</taxon>
        <taxon>Metazoa</taxon>
        <taxon>Ecdysozoa</taxon>
        <taxon>Nematoda</taxon>
        <taxon>Chromadorea</taxon>
        <taxon>Rhabditida</taxon>
        <taxon>Spirurina</taxon>
        <taxon>Ascaridomorpha</taxon>
        <taxon>Ascaridoidea</taxon>
        <taxon>Ascarididae</taxon>
        <taxon>Ascaris</taxon>
    </lineage>
</organism>
<evidence type="ECO:0000313" key="1">
    <source>
        <dbReference type="Proteomes" id="UP000036681"/>
    </source>
</evidence>
<reference evidence="2" key="1">
    <citation type="submission" date="2017-02" db="UniProtKB">
        <authorList>
            <consortium name="WormBaseParasite"/>
        </authorList>
    </citation>
    <scope>IDENTIFICATION</scope>
</reference>
<accession>A0A0M3HVL2</accession>
<protein>
    <submittedName>
        <fullName evidence="2">Uncharacterized protein</fullName>
    </submittedName>
</protein>
<dbReference type="AlphaFoldDB" id="A0A0M3HVL2"/>
<proteinExistence type="predicted"/>
<keyword evidence="1" id="KW-1185">Reference proteome</keyword>
<dbReference type="WBParaSite" id="ALUE_0000701801-mRNA-1">
    <property type="protein sequence ID" value="ALUE_0000701801-mRNA-1"/>
    <property type="gene ID" value="ALUE_0000701801"/>
</dbReference>
<dbReference type="Proteomes" id="UP000036681">
    <property type="component" value="Unplaced"/>
</dbReference>